<evidence type="ECO:0000313" key="1">
    <source>
        <dbReference type="EMBL" id="SDF52883.1"/>
    </source>
</evidence>
<dbReference type="Proteomes" id="UP000198994">
    <property type="component" value="Unassembled WGS sequence"/>
</dbReference>
<protein>
    <submittedName>
        <fullName evidence="1">Uncharacterized protein</fullName>
    </submittedName>
</protein>
<evidence type="ECO:0000313" key="2">
    <source>
        <dbReference type="Proteomes" id="UP000198994"/>
    </source>
</evidence>
<dbReference type="EMBL" id="FNAV01000027">
    <property type="protein sequence ID" value="SDF52883.1"/>
    <property type="molecule type" value="Genomic_DNA"/>
</dbReference>
<reference evidence="2" key="1">
    <citation type="submission" date="2016-10" db="EMBL/GenBank/DDBJ databases">
        <authorList>
            <person name="Varghese N."/>
            <person name="Submissions S."/>
        </authorList>
    </citation>
    <scope>NUCLEOTIDE SEQUENCE [LARGE SCALE GENOMIC DNA]</scope>
    <source>
        <strain evidence="2">DSM 10146</strain>
    </source>
</reference>
<gene>
    <name evidence="1" type="ORF">SAMN04488105_1272</name>
</gene>
<sequence length="305" mass="33408">MSKSSLPVNYRTGRSSRQWSLTMVWKKNEREPIDSKALAETEVVFSNFSAAQVNAEGFILVGTIHFNPGEITFDEGRAEFALRQARITALGRGCACDYESIAYIARSTDEVKQKAQVTKTVDNKKGGEAQAEGQAAVSLTKGIAIGASMQGRLRRAFDEQELHVVGSESEGARALITAIPKKRSEGRAVQVDWIVRPDPLIPFETPLGTFSVLIGERMRAANQGAGLAVVQMTEPGGYLEMRLDIRVADIEWTAVEFSETSKLHQFGKRIVDGKAKRDIVGRLALGKAIEGSMQLGRLPREAKNE</sequence>
<keyword evidence="2" id="KW-1185">Reference proteome</keyword>
<accession>A0A1G7LTV9</accession>
<dbReference type="AlphaFoldDB" id="A0A1G7LTV9"/>
<organism evidence="1 2">
    <name type="scientific">Salipiger thiooxidans</name>
    <dbReference type="NCBI Taxonomy" id="282683"/>
    <lineage>
        <taxon>Bacteria</taxon>
        <taxon>Pseudomonadati</taxon>
        <taxon>Pseudomonadota</taxon>
        <taxon>Alphaproteobacteria</taxon>
        <taxon>Rhodobacterales</taxon>
        <taxon>Roseobacteraceae</taxon>
        <taxon>Salipiger</taxon>
    </lineage>
</organism>
<name>A0A1G7LTV9_9RHOB</name>
<proteinExistence type="predicted"/>